<gene>
    <name evidence="2" type="ORF">I5907_12205</name>
</gene>
<feature type="signal peptide" evidence="1">
    <location>
        <begin position="1"/>
        <end position="17"/>
    </location>
</feature>
<evidence type="ECO:0008006" key="4">
    <source>
        <dbReference type="Google" id="ProtNLM"/>
    </source>
</evidence>
<proteinExistence type="predicted"/>
<dbReference type="SUPFAM" id="SSF50998">
    <property type="entry name" value="Quinoprotein alcohol dehydrogenase-like"/>
    <property type="match status" value="1"/>
</dbReference>
<organism evidence="2 3">
    <name type="scientific">Panacibacter microcysteis</name>
    <dbReference type="NCBI Taxonomy" id="2793269"/>
    <lineage>
        <taxon>Bacteria</taxon>
        <taxon>Pseudomonadati</taxon>
        <taxon>Bacteroidota</taxon>
        <taxon>Chitinophagia</taxon>
        <taxon>Chitinophagales</taxon>
        <taxon>Chitinophagaceae</taxon>
        <taxon>Panacibacter</taxon>
    </lineage>
</organism>
<name>A0A931E4P2_9BACT</name>
<dbReference type="AlphaFoldDB" id="A0A931E4P2"/>
<sequence>MKQILALLLIAGVTASAQPYTIDTLPGASAFISSFALAPFTGVASNGNTYITGFIEHTDQHGNAADLELVRIETQTKKAEYKTIRGFSGGKGYYWNHTYDKEGNIYLSMLYPRRKMLKLNLRDSIYYEDLGSPFINNNALTYALSAGNNQRLYFGSSSGGTYWSEYDLQQKQFIKHHLIDSNNDYVLSITGDKDYAYAQTGQRRSVNLWAINKQTEEKKLLFSIPNNTRFDLNAFENGVYVGINTDTLKGLFKLEKGQPFAVKENKGGKSIATLFAPQINPNFSRYYDPSSSRVYFSFDNKKYDYVTVKNAAIQTGIKKLFAFPNDADNIYYAGDYYGNYYRYNLKEKRAYLLGSTGYNIYSSAALNDSMIYLSGYPSGFIMLWNKNRPWTTQTTINGKHVNAQDANANPRILHFWKSEGTPAAGFHHTFQMVKDNNGNLVGAGDVIRIGNAASIGVYNAAAGKIYGIDYTPFTGFNFAGIATWKELVVYSMKTKFKRLPKLYFYHPGLNKMTDSIDLGFRNYGLIFIQKNVLTGIADNHIYSVDLTTKKLLWNYEIAGNISGAKLLHNGRFVVCTSATLPAALTNFTALPVASYLEANNQLYAISGRHIVRIHFK</sequence>
<feature type="chain" id="PRO_5037703389" description="PQQ-like beta-propeller repeat protein" evidence="1">
    <location>
        <begin position="18"/>
        <end position="616"/>
    </location>
</feature>
<evidence type="ECO:0000256" key="1">
    <source>
        <dbReference type="SAM" id="SignalP"/>
    </source>
</evidence>
<dbReference type="Gene3D" id="2.40.10.480">
    <property type="match status" value="1"/>
</dbReference>
<evidence type="ECO:0000313" key="3">
    <source>
        <dbReference type="Proteomes" id="UP000628448"/>
    </source>
</evidence>
<accession>A0A931E4P2</accession>
<keyword evidence="1" id="KW-0732">Signal</keyword>
<dbReference type="EMBL" id="JADWYR010000002">
    <property type="protein sequence ID" value="MBG9376998.1"/>
    <property type="molecule type" value="Genomic_DNA"/>
</dbReference>
<protein>
    <recommendedName>
        <fullName evidence="4">PQQ-like beta-propeller repeat protein</fullName>
    </recommendedName>
</protein>
<dbReference type="RefSeq" id="WP_196991102.1">
    <property type="nucleotide sequence ID" value="NZ_JADWYR010000002.1"/>
</dbReference>
<comment type="caution">
    <text evidence="2">The sequence shown here is derived from an EMBL/GenBank/DDBJ whole genome shotgun (WGS) entry which is preliminary data.</text>
</comment>
<keyword evidence="3" id="KW-1185">Reference proteome</keyword>
<evidence type="ECO:0000313" key="2">
    <source>
        <dbReference type="EMBL" id="MBG9376998.1"/>
    </source>
</evidence>
<dbReference type="Proteomes" id="UP000628448">
    <property type="component" value="Unassembled WGS sequence"/>
</dbReference>
<dbReference type="InterPro" id="IPR011047">
    <property type="entry name" value="Quinoprotein_ADH-like_sf"/>
</dbReference>
<reference evidence="2" key="1">
    <citation type="submission" date="2020-11" db="EMBL/GenBank/DDBJ databases">
        <title>Bacterial whole genome sequence for Panacibacter sp. DH6.</title>
        <authorList>
            <person name="Le V."/>
            <person name="Ko S."/>
            <person name="Ahn C.-Y."/>
            <person name="Oh H.-M."/>
        </authorList>
    </citation>
    <scope>NUCLEOTIDE SEQUENCE</scope>
    <source>
        <strain evidence="2">DH6</strain>
    </source>
</reference>